<dbReference type="InterPro" id="IPR017871">
    <property type="entry name" value="ABC_transporter-like_CS"/>
</dbReference>
<evidence type="ECO:0000256" key="6">
    <source>
        <dbReference type="ARBA" id="ARBA00022840"/>
    </source>
</evidence>
<dbReference type="InterPro" id="IPR027417">
    <property type="entry name" value="P-loop_NTPase"/>
</dbReference>
<sequence>MELYMSADELLIIEDLSVAFKTGPGKPMEVLDKIALKLERGKTLSLVGESGCGKSVTASSIMRLLPQPYGIITNGRIMFEGQNILDLPIDEMYKKRGSEIAMIFQEPMTALNPVHVIEKQIGEVFELHRPEIKKEERTANVLNVLKDVEMPSAEQRLKNYPFQLSGGMRQRVMIAMALAGHPKLLIADEPTTALDVTVQAQILALIKALQVKNNMGVLYITHDMGVVAEVSDTVAVMYAGQIVETADAVTIFKNPRHPYTRGLIASMPKMDSEPKTHLPYIEGTVPSPRAYPATCRFADRCSYAVDYCRSNTPVLEEVEPGHVIRCFRAKELE</sequence>
<dbReference type="STRING" id="1291379.TPE_0498"/>
<dbReference type="PATRIC" id="fig|1291379.3.peg.501"/>
<evidence type="ECO:0000256" key="1">
    <source>
        <dbReference type="ARBA" id="ARBA00004417"/>
    </source>
</evidence>
<dbReference type="InterPro" id="IPR013563">
    <property type="entry name" value="Oligopep_ABC_C"/>
</dbReference>
<keyword evidence="4" id="KW-1003">Cell membrane</keyword>
<keyword evidence="10" id="KW-1185">Reference proteome</keyword>
<dbReference type="InterPro" id="IPR050388">
    <property type="entry name" value="ABC_Ni/Peptide_Import"/>
</dbReference>
<accession>S6A805</accession>
<dbReference type="GO" id="GO:0016887">
    <property type="term" value="F:ATP hydrolysis activity"/>
    <property type="evidence" value="ECO:0007669"/>
    <property type="project" value="InterPro"/>
</dbReference>
<feature type="domain" description="ABC transporter" evidence="8">
    <location>
        <begin position="11"/>
        <end position="264"/>
    </location>
</feature>
<evidence type="ECO:0000313" key="10">
    <source>
        <dbReference type="Proteomes" id="UP000015620"/>
    </source>
</evidence>
<dbReference type="PANTHER" id="PTHR43297:SF2">
    <property type="entry name" value="DIPEPTIDE TRANSPORT ATP-BINDING PROTEIN DPPD"/>
    <property type="match status" value="1"/>
</dbReference>
<dbReference type="PROSITE" id="PS00211">
    <property type="entry name" value="ABC_TRANSPORTER_1"/>
    <property type="match status" value="1"/>
</dbReference>
<dbReference type="GO" id="GO:0005886">
    <property type="term" value="C:plasma membrane"/>
    <property type="evidence" value="ECO:0007669"/>
    <property type="project" value="UniProtKB-SubCell"/>
</dbReference>
<evidence type="ECO:0000256" key="7">
    <source>
        <dbReference type="ARBA" id="ARBA00023136"/>
    </source>
</evidence>
<dbReference type="Pfam" id="PF00005">
    <property type="entry name" value="ABC_tran"/>
    <property type="match status" value="1"/>
</dbReference>
<organism evidence="9 10">
    <name type="scientific">Treponema pedis str. T A4</name>
    <dbReference type="NCBI Taxonomy" id="1291379"/>
    <lineage>
        <taxon>Bacteria</taxon>
        <taxon>Pseudomonadati</taxon>
        <taxon>Spirochaetota</taxon>
        <taxon>Spirochaetia</taxon>
        <taxon>Spirochaetales</taxon>
        <taxon>Treponemataceae</taxon>
        <taxon>Treponema</taxon>
    </lineage>
</organism>
<name>S6A805_9SPIR</name>
<proteinExistence type="inferred from homology"/>
<dbReference type="PANTHER" id="PTHR43297">
    <property type="entry name" value="OLIGOPEPTIDE TRANSPORT ATP-BINDING PROTEIN APPD"/>
    <property type="match status" value="1"/>
</dbReference>
<gene>
    <name evidence="9" type="ORF">TPE_0498</name>
</gene>
<dbReference type="HOGENOM" id="CLU_000604_1_23_12"/>
<dbReference type="Pfam" id="PF08352">
    <property type="entry name" value="oligo_HPY"/>
    <property type="match status" value="1"/>
</dbReference>
<dbReference type="NCBIfam" id="TIGR01727">
    <property type="entry name" value="oligo_HPY"/>
    <property type="match status" value="1"/>
</dbReference>
<comment type="similarity">
    <text evidence="2">Belongs to the ABC transporter superfamily.</text>
</comment>
<keyword evidence="3" id="KW-0813">Transport</keyword>
<dbReference type="Gene3D" id="3.40.50.300">
    <property type="entry name" value="P-loop containing nucleotide triphosphate hydrolases"/>
    <property type="match status" value="1"/>
</dbReference>
<dbReference type="EMBL" id="CP004120">
    <property type="protein sequence ID" value="AGT42994.1"/>
    <property type="molecule type" value="Genomic_DNA"/>
</dbReference>
<dbReference type="AlphaFoldDB" id="S6A805"/>
<dbReference type="GO" id="GO:0015833">
    <property type="term" value="P:peptide transport"/>
    <property type="evidence" value="ECO:0007669"/>
    <property type="project" value="InterPro"/>
</dbReference>
<dbReference type="SMART" id="SM00382">
    <property type="entry name" value="AAA"/>
    <property type="match status" value="1"/>
</dbReference>
<dbReference type="GO" id="GO:0005524">
    <property type="term" value="F:ATP binding"/>
    <property type="evidence" value="ECO:0007669"/>
    <property type="project" value="UniProtKB-KW"/>
</dbReference>
<dbReference type="InterPro" id="IPR003593">
    <property type="entry name" value="AAA+_ATPase"/>
</dbReference>
<keyword evidence="6 9" id="KW-0067">ATP-binding</keyword>
<dbReference type="SUPFAM" id="SSF52540">
    <property type="entry name" value="P-loop containing nucleoside triphosphate hydrolases"/>
    <property type="match status" value="1"/>
</dbReference>
<evidence type="ECO:0000256" key="2">
    <source>
        <dbReference type="ARBA" id="ARBA00005417"/>
    </source>
</evidence>
<dbReference type="KEGG" id="tped:TPE_0498"/>
<evidence type="ECO:0000256" key="3">
    <source>
        <dbReference type="ARBA" id="ARBA00022448"/>
    </source>
</evidence>
<reference evidence="9 10" key="1">
    <citation type="journal article" date="2013" name="PLoS ONE">
        <title>Genome-Wide Relatedness of Treponema pedis, from Gingiva and Necrotic Skin Lesions of Pigs, with the Human Oral Pathogen Treponema denticola.</title>
        <authorList>
            <person name="Svartstrom O."/>
            <person name="Mushtaq M."/>
            <person name="Pringle M."/>
            <person name="Segerman B."/>
        </authorList>
    </citation>
    <scope>NUCLEOTIDE SEQUENCE [LARGE SCALE GENOMIC DNA]</scope>
    <source>
        <strain evidence="9">T A4</strain>
    </source>
</reference>
<dbReference type="Proteomes" id="UP000015620">
    <property type="component" value="Chromosome"/>
</dbReference>
<protein>
    <submittedName>
        <fullName evidence="9">Oligopeptide/dipeptide ABC transporter ATP-binding protein</fullName>
    </submittedName>
</protein>
<evidence type="ECO:0000259" key="8">
    <source>
        <dbReference type="PROSITE" id="PS50893"/>
    </source>
</evidence>
<evidence type="ECO:0000256" key="4">
    <source>
        <dbReference type="ARBA" id="ARBA00022475"/>
    </source>
</evidence>
<dbReference type="PROSITE" id="PS50893">
    <property type="entry name" value="ABC_TRANSPORTER_2"/>
    <property type="match status" value="1"/>
</dbReference>
<dbReference type="InterPro" id="IPR003439">
    <property type="entry name" value="ABC_transporter-like_ATP-bd"/>
</dbReference>
<comment type="subcellular location">
    <subcellularLocation>
        <location evidence="1">Cell inner membrane</location>
        <topology evidence="1">Peripheral membrane protein</topology>
    </subcellularLocation>
</comment>
<keyword evidence="5" id="KW-0547">Nucleotide-binding</keyword>
<evidence type="ECO:0000313" key="9">
    <source>
        <dbReference type="EMBL" id="AGT42994.1"/>
    </source>
</evidence>
<dbReference type="FunFam" id="3.40.50.300:FF:000016">
    <property type="entry name" value="Oligopeptide ABC transporter ATP-binding component"/>
    <property type="match status" value="1"/>
</dbReference>
<evidence type="ECO:0000256" key="5">
    <source>
        <dbReference type="ARBA" id="ARBA00022741"/>
    </source>
</evidence>
<dbReference type="CDD" id="cd03257">
    <property type="entry name" value="ABC_NikE_OppD_transporters"/>
    <property type="match status" value="1"/>
</dbReference>
<keyword evidence="7" id="KW-0472">Membrane</keyword>